<dbReference type="Pfam" id="PF00168">
    <property type="entry name" value="C2"/>
    <property type="match status" value="5"/>
</dbReference>
<feature type="domain" description="C2" evidence="4">
    <location>
        <begin position="476"/>
        <end position="595"/>
    </location>
</feature>
<keyword evidence="2" id="KW-0106">Calcium</keyword>
<feature type="region of interest" description="Disordered" evidence="3">
    <location>
        <begin position="923"/>
        <end position="1066"/>
    </location>
</feature>
<evidence type="ECO:0000259" key="4">
    <source>
        <dbReference type="PROSITE" id="PS50004"/>
    </source>
</evidence>
<feature type="compositionally biased region" description="Basic and acidic residues" evidence="3">
    <location>
        <begin position="1014"/>
        <end position="1051"/>
    </location>
</feature>
<dbReference type="PANTHER" id="PTHR45911">
    <property type="entry name" value="C2 DOMAIN-CONTAINING PROTEIN"/>
    <property type="match status" value="1"/>
</dbReference>
<feature type="compositionally biased region" description="Basic and acidic residues" evidence="3">
    <location>
        <begin position="225"/>
        <end position="240"/>
    </location>
</feature>
<evidence type="ECO:0000313" key="6">
    <source>
        <dbReference type="Proteomes" id="UP000324800"/>
    </source>
</evidence>
<feature type="domain" description="C2" evidence="4">
    <location>
        <begin position="1"/>
        <end position="98"/>
    </location>
</feature>
<evidence type="ECO:0000313" key="5">
    <source>
        <dbReference type="EMBL" id="KAA6402916.1"/>
    </source>
</evidence>
<feature type="compositionally biased region" description="Basic and acidic residues" evidence="3">
    <location>
        <begin position="138"/>
        <end position="162"/>
    </location>
</feature>
<feature type="domain" description="C2" evidence="4">
    <location>
        <begin position="1059"/>
        <end position="1184"/>
    </location>
</feature>
<organism evidence="5 6">
    <name type="scientific">Streblomastix strix</name>
    <dbReference type="NCBI Taxonomy" id="222440"/>
    <lineage>
        <taxon>Eukaryota</taxon>
        <taxon>Metamonada</taxon>
        <taxon>Preaxostyla</taxon>
        <taxon>Oxymonadida</taxon>
        <taxon>Streblomastigidae</taxon>
        <taxon>Streblomastix</taxon>
    </lineage>
</organism>
<dbReference type="Proteomes" id="UP000324800">
    <property type="component" value="Unassembled WGS sequence"/>
</dbReference>
<feature type="region of interest" description="Disordered" evidence="3">
    <location>
        <begin position="431"/>
        <end position="465"/>
    </location>
</feature>
<protein>
    <recommendedName>
        <fullName evidence="4">C2 domain-containing protein</fullName>
    </recommendedName>
</protein>
<comment type="caution">
    <text evidence="5">The sequence shown here is derived from an EMBL/GenBank/DDBJ whole genome shotgun (WGS) entry which is preliminary data.</text>
</comment>
<dbReference type="InterPro" id="IPR035892">
    <property type="entry name" value="C2_domain_sf"/>
</dbReference>
<sequence>MQDRINKLEDAKDKKMKEAKSLKYVKGKQTSVAKNTLNHLYEGEEYEMIYDPSIMKGDGNVTLEVWDYDKVGLDDLIGSVNVEILPALQHEIDFELYLQPKPDKKKDQSKLKSNLAQYKPDKNNGIIKFTMIYLPEEKQQEKDKENENELKRRQKPKQKDYESDSNSEDEDNKPKQQDKEKEKVRKRQPQQQKDQSDEDEDQYNKPKDKDKDKDNQLKQRKKPKQKDYDSDSNSEDKSGDNESSDESDPDSKNKSKKDPKKMKYDENDSKYIKGVVKIRNVKVRDLPEMDFMDKFDPYVVFKLGADESKQTSVAHNTQNYDYIGEQFELLYIPNKMKERKEIDIEVWDYDRIGSNDLIGAGIVEILPIFEHEIYNEVFIYKKKDTEGYNHSQSKLSLKQRQEQEKNCGKVCFSLMYISEEKYIQDKIDEENKKKQKEQEQNLRELYQNPKDDDEKKKKDMKRKKKDDKQKDFDYFDPLKVQGRELDESEYVIGVVRVKVLDLNNLAQNEPKRKPNPFTRLIIGAEEKETKTYNKAIDVDFDELFDIDFDPEKTNERELFIEVLDRKKKKYDKEEYEEYESDEDDYDYEDEFGRYFLNPQKLHLNLIGDQDEGQNEAAGDMYIEIVYLPQQDYNKMIDKEKQKQLEQEKEKPKSRNPNQSVKSPDQDENQDEDDEYQDPNKKSKSLRPPKGRYSPDEDEDDEYQDPNQKQRRSKPKQKDYPSDEEDDEYKDPKDKQKEKERKKNQIPDQNKPDQNKPDKDKEKAKKDFENKLKNKPPQPPQGQRTIKALREAARLKIPSPEAIAAHELSDLIPFDVGGKSDAYVVLNLGGQEFRTEVANKTLHPVYNRQYKFDFDPKKTKDREVKFEVWDQDRILWDEPVKEFQSNLEKPEEQLREIEEDGADEFLHLGDVLFGILYTTSEDDVDLPALLDKKKQQEKENKKKQKQKKKQDKLKPDEDQDDQYQDPIKKSKSIRPSKGRYSPDEDEDDQYQDPNKKQRKPKQKDYPSDEEDDECKDPKDKQKEKERKKNQIPDKNKPDQEKEKAKKDFENKLKNKPPQPPQGQRTIKALREAARLKIPSPEAIAAHVKEQELSDLIPFDVGGKSDPYVVLNLGGQEFRTEVAHKTLHPVYNRQYKFDFDPKKTKDREVKFEVWDQDKILWDEPIGEMFVPFLSNLENPEEQLREIEEDGADEFLHLGDVLFGILYTTSEDDVDLPALLDKKKQQDKENKKKQKQKKKQDKLKPDEDEREELNLDLDSVDSYQDNDHPYDQDEDAN</sequence>
<feature type="compositionally biased region" description="Basic and acidic residues" evidence="3">
    <location>
        <begin position="638"/>
        <end position="652"/>
    </location>
</feature>
<gene>
    <name evidence="5" type="ORF">EZS28_001557</name>
</gene>
<proteinExistence type="predicted"/>
<accession>A0A5J4X832</accession>
<dbReference type="AlphaFoldDB" id="A0A5J4X832"/>
<reference evidence="5 6" key="1">
    <citation type="submission" date="2019-03" db="EMBL/GenBank/DDBJ databases">
        <title>Single cell metagenomics reveals metabolic interactions within the superorganism composed of flagellate Streblomastix strix and complex community of Bacteroidetes bacteria on its surface.</title>
        <authorList>
            <person name="Treitli S.C."/>
            <person name="Kolisko M."/>
            <person name="Husnik F."/>
            <person name="Keeling P."/>
            <person name="Hampl V."/>
        </authorList>
    </citation>
    <scope>NUCLEOTIDE SEQUENCE [LARGE SCALE GENOMIC DNA]</scope>
    <source>
        <strain evidence="5">ST1C</strain>
    </source>
</reference>
<feature type="compositionally biased region" description="Basic residues" evidence="3">
    <location>
        <begin position="1228"/>
        <end position="1238"/>
    </location>
</feature>
<dbReference type="OrthoDB" id="67700at2759"/>
<feature type="compositionally biased region" description="Acidic residues" evidence="3">
    <location>
        <begin position="665"/>
        <end position="676"/>
    </location>
</feature>
<feature type="region of interest" description="Disordered" evidence="3">
    <location>
        <begin position="138"/>
        <end position="266"/>
    </location>
</feature>
<name>A0A5J4X832_9EUKA</name>
<feature type="compositionally biased region" description="Basic and acidic residues" evidence="3">
    <location>
        <begin position="202"/>
        <end position="217"/>
    </location>
</feature>
<evidence type="ECO:0000256" key="1">
    <source>
        <dbReference type="ARBA" id="ARBA00022723"/>
    </source>
</evidence>
<evidence type="ECO:0000256" key="3">
    <source>
        <dbReference type="SAM" id="MobiDB-lite"/>
    </source>
</evidence>
<keyword evidence="1" id="KW-0479">Metal-binding</keyword>
<dbReference type="Gene3D" id="2.60.40.150">
    <property type="entry name" value="C2 domain"/>
    <property type="match status" value="5"/>
</dbReference>
<feature type="compositionally biased region" description="Basic and acidic residues" evidence="3">
    <location>
        <begin position="929"/>
        <end position="939"/>
    </location>
</feature>
<dbReference type="GO" id="GO:0016020">
    <property type="term" value="C:membrane"/>
    <property type="evidence" value="ECO:0007669"/>
    <property type="project" value="TreeGrafter"/>
</dbReference>
<dbReference type="EMBL" id="SNRW01000164">
    <property type="protein sequence ID" value="KAA6402916.1"/>
    <property type="molecule type" value="Genomic_DNA"/>
</dbReference>
<dbReference type="CDD" id="cd00030">
    <property type="entry name" value="C2"/>
    <property type="match status" value="5"/>
</dbReference>
<feature type="compositionally biased region" description="Basic residues" evidence="3">
    <location>
        <begin position="940"/>
        <end position="950"/>
    </location>
</feature>
<feature type="compositionally biased region" description="Acidic residues" evidence="3">
    <location>
        <begin position="1245"/>
        <end position="1256"/>
    </location>
</feature>
<dbReference type="SUPFAM" id="SSF49562">
    <property type="entry name" value="C2 domain (Calcium/lipid-binding domain, CaLB)"/>
    <property type="match status" value="5"/>
</dbReference>
<feature type="region of interest" description="Disordered" evidence="3">
    <location>
        <begin position="1217"/>
        <end position="1274"/>
    </location>
</feature>
<feature type="compositionally biased region" description="Basic and acidic residues" evidence="3">
    <location>
        <begin position="729"/>
        <end position="771"/>
    </location>
</feature>
<dbReference type="InterPro" id="IPR000008">
    <property type="entry name" value="C2_dom"/>
</dbReference>
<dbReference type="SMART" id="SM00239">
    <property type="entry name" value="C2"/>
    <property type="match status" value="5"/>
</dbReference>
<feature type="compositionally biased region" description="Basic and acidic residues" evidence="3">
    <location>
        <begin position="1217"/>
        <end position="1227"/>
    </location>
</feature>
<feature type="region of interest" description="Disordered" evidence="3">
    <location>
        <begin position="638"/>
        <end position="787"/>
    </location>
</feature>
<feature type="compositionally biased region" description="Basic and acidic residues" evidence="3">
    <location>
        <begin position="431"/>
        <end position="442"/>
    </location>
</feature>
<feature type="domain" description="C2" evidence="4">
    <location>
        <begin position="254"/>
        <end position="378"/>
    </location>
</feature>
<dbReference type="PROSITE" id="PS50004">
    <property type="entry name" value="C2"/>
    <property type="match status" value="5"/>
</dbReference>
<feature type="compositionally biased region" description="Basic and acidic residues" evidence="3">
    <location>
        <begin position="172"/>
        <end position="183"/>
    </location>
</feature>
<evidence type="ECO:0000256" key="2">
    <source>
        <dbReference type="ARBA" id="ARBA00022837"/>
    </source>
</evidence>
<dbReference type="PANTHER" id="PTHR45911:SF4">
    <property type="entry name" value="MULTIPLE C2 AND TRANSMEMBRANE DOMAIN-CONTAINING PROTEIN"/>
    <property type="match status" value="1"/>
</dbReference>
<dbReference type="GO" id="GO:0005509">
    <property type="term" value="F:calcium ion binding"/>
    <property type="evidence" value="ECO:0007669"/>
    <property type="project" value="TreeGrafter"/>
</dbReference>
<feature type="domain" description="C2" evidence="4">
    <location>
        <begin position="779"/>
        <end position="900"/>
    </location>
</feature>